<accession>A0A2I2FZF2</accession>
<dbReference type="InterPro" id="IPR036864">
    <property type="entry name" value="Zn2-C6_fun-type_DNA-bd_sf"/>
</dbReference>
<sequence length="662" mass="74314">MMRNRRFPPCLPCRTRKLACDRSQPICNRCQRARGKINCVYSDPASSPAATAASAPKRLSDTRNADSPRTVLPKPASGGASGIGYLGYTSHSSVLEETQRNLFGANGIRSSSSPRGEAAGRWQPQFALEDIRSPLQESALYVLRCLRDHIDEHAHLQLPSRDREPKGWTAIAIDRILTSLQVAFKGHFRGSESGLRILAATLCNNTTQPITDEHCASRWIDQFCGDNLRWESMGLLWAAGEHVSDDVESLRSNRLDLVAGRRCSETARACLAYCIELARAFTEGNDLLLDLCRRKSVLDSILDGDSGISSYVSHSLAVTMLTYLGRHVLEDQPSYRASFCSESQRRLAAQIFTTDKFGVAFTGRPPLLPLAFFSTPPPLDLRDEDLASDETTLMQAVELLDDRGWKLSGDVYPATLIRARYTIAVIRDELLCMALHKHRPVDIEQLRVLKDRQITATSSLPPGLIYRADDLNDPVFSPEKLYFKIIVQLDHLKNIFFAERLLHCYGQLESFDLILASFDLVRLTIELWKRRDAFNSPFILRDYEWMLLEYGAPGGGILCQELLQSTYSRPRPKDPRLTNSAIVQQLSLLVAFFEWVPREAPNSESCANFKRIIEWVLDHHLNAPADANGDAAFIDFNWGSTSPFSFGLDLQNTFDWLGQDAL</sequence>
<evidence type="ECO:0000256" key="2">
    <source>
        <dbReference type="ARBA" id="ARBA00022723"/>
    </source>
</evidence>
<proteinExistence type="predicted"/>
<dbReference type="SMART" id="SM00066">
    <property type="entry name" value="GAL4"/>
    <property type="match status" value="1"/>
</dbReference>
<dbReference type="GeneID" id="36562711"/>
<gene>
    <name evidence="9" type="ORF">P170DRAFT_512605</name>
</gene>
<evidence type="ECO:0000256" key="4">
    <source>
        <dbReference type="ARBA" id="ARBA00023125"/>
    </source>
</evidence>
<dbReference type="SUPFAM" id="SSF57701">
    <property type="entry name" value="Zn2/Cys6 DNA-binding domain"/>
    <property type="match status" value="1"/>
</dbReference>
<dbReference type="STRING" id="1392250.A0A2I2FZF2"/>
<dbReference type="PROSITE" id="PS00463">
    <property type="entry name" value="ZN2_CY6_FUNGAL_1"/>
    <property type="match status" value="1"/>
</dbReference>
<evidence type="ECO:0000259" key="8">
    <source>
        <dbReference type="PROSITE" id="PS50048"/>
    </source>
</evidence>
<feature type="region of interest" description="Disordered" evidence="7">
    <location>
        <begin position="44"/>
        <end position="76"/>
    </location>
</feature>
<evidence type="ECO:0000313" key="10">
    <source>
        <dbReference type="Proteomes" id="UP000234275"/>
    </source>
</evidence>
<dbReference type="Pfam" id="PF00172">
    <property type="entry name" value="Zn_clus"/>
    <property type="match status" value="1"/>
</dbReference>
<name>A0A2I2FZF2_9EURO</name>
<dbReference type="Gene3D" id="4.10.240.10">
    <property type="entry name" value="Zn(2)-C6 fungal-type DNA-binding domain"/>
    <property type="match status" value="1"/>
</dbReference>
<dbReference type="GO" id="GO:0005634">
    <property type="term" value="C:nucleus"/>
    <property type="evidence" value="ECO:0007669"/>
    <property type="project" value="UniProtKB-SubCell"/>
</dbReference>
<evidence type="ECO:0000256" key="1">
    <source>
        <dbReference type="ARBA" id="ARBA00004123"/>
    </source>
</evidence>
<dbReference type="PROSITE" id="PS50048">
    <property type="entry name" value="ZN2_CY6_FUNGAL_2"/>
    <property type="match status" value="1"/>
</dbReference>
<dbReference type="RefSeq" id="XP_024701309.1">
    <property type="nucleotide sequence ID" value="XM_024855005.1"/>
</dbReference>
<dbReference type="GO" id="GO:0003677">
    <property type="term" value="F:DNA binding"/>
    <property type="evidence" value="ECO:0007669"/>
    <property type="project" value="UniProtKB-KW"/>
</dbReference>
<dbReference type="VEuPathDB" id="FungiDB:P170DRAFT_512605"/>
<dbReference type="CDD" id="cd12148">
    <property type="entry name" value="fungal_TF_MHR"/>
    <property type="match status" value="1"/>
</dbReference>
<dbReference type="PANTHER" id="PTHR31001">
    <property type="entry name" value="UNCHARACTERIZED TRANSCRIPTIONAL REGULATORY PROTEIN"/>
    <property type="match status" value="1"/>
</dbReference>
<dbReference type="GO" id="GO:0009893">
    <property type="term" value="P:positive regulation of metabolic process"/>
    <property type="evidence" value="ECO:0007669"/>
    <property type="project" value="UniProtKB-ARBA"/>
</dbReference>
<dbReference type="GO" id="GO:0008270">
    <property type="term" value="F:zinc ion binding"/>
    <property type="evidence" value="ECO:0007669"/>
    <property type="project" value="InterPro"/>
</dbReference>
<reference evidence="9 10" key="1">
    <citation type="submission" date="2016-12" db="EMBL/GenBank/DDBJ databases">
        <title>The genomes of Aspergillus section Nigri reveals drivers in fungal speciation.</title>
        <authorList>
            <consortium name="DOE Joint Genome Institute"/>
            <person name="Vesth T.C."/>
            <person name="Nybo J."/>
            <person name="Theobald S."/>
            <person name="Brandl J."/>
            <person name="Frisvad J.C."/>
            <person name="Nielsen K.F."/>
            <person name="Lyhne E.K."/>
            <person name="Kogle M.E."/>
            <person name="Kuo A."/>
            <person name="Riley R."/>
            <person name="Clum A."/>
            <person name="Nolan M."/>
            <person name="Lipzen A."/>
            <person name="Salamov A."/>
            <person name="Henrissat B."/>
            <person name="Wiebenga A."/>
            <person name="De Vries R.P."/>
            <person name="Grigoriev I.V."/>
            <person name="Mortensen U.H."/>
            <person name="Andersen M.R."/>
            <person name="Baker S.E."/>
        </authorList>
    </citation>
    <scope>NUCLEOTIDE SEQUENCE [LARGE SCALE GENOMIC DNA]</scope>
    <source>
        <strain evidence="9 10">IBT 23096</strain>
    </source>
</reference>
<dbReference type="InterPro" id="IPR050613">
    <property type="entry name" value="Sec_Metabolite_Reg"/>
</dbReference>
<comment type="subcellular location">
    <subcellularLocation>
        <location evidence="1">Nucleus</location>
    </subcellularLocation>
</comment>
<organism evidence="9 10">
    <name type="scientific">Aspergillus steynii IBT 23096</name>
    <dbReference type="NCBI Taxonomy" id="1392250"/>
    <lineage>
        <taxon>Eukaryota</taxon>
        <taxon>Fungi</taxon>
        <taxon>Dikarya</taxon>
        <taxon>Ascomycota</taxon>
        <taxon>Pezizomycotina</taxon>
        <taxon>Eurotiomycetes</taxon>
        <taxon>Eurotiomycetidae</taxon>
        <taxon>Eurotiales</taxon>
        <taxon>Aspergillaceae</taxon>
        <taxon>Aspergillus</taxon>
        <taxon>Aspergillus subgen. Circumdati</taxon>
    </lineage>
</organism>
<comment type="caution">
    <text evidence="9">The sequence shown here is derived from an EMBL/GenBank/DDBJ whole genome shotgun (WGS) entry which is preliminary data.</text>
</comment>
<dbReference type="EMBL" id="MSFO01000007">
    <property type="protein sequence ID" value="PLB46007.1"/>
    <property type="molecule type" value="Genomic_DNA"/>
</dbReference>
<dbReference type="SMART" id="SM00906">
    <property type="entry name" value="Fungal_trans"/>
    <property type="match status" value="1"/>
</dbReference>
<evidence type="ECO:0000256" key="3">
    <source>
        <dbReference type="ARBA" id="ARBA00023015"/>
    </source>
</evidence>
<keyword evidence="3" id="KW-0805">Transcription regulation</keyword>
<keyword evidence="2" id="KW-0479">Metal-binding</keyword>
<dbReference type="GO" id="GO:0006351">
    <property type="term" value="P:DNA-templated transcription"/>
    <property type="evidence" value="ECO:0007669"/>
    <property type="project" value="InterPro"/>
</dbReference>
<evidence type="ECO:0000313" key="9">
    <source>
        <dbReference type="EMBL" id="PLB46007.1"/>
    </source>
</evidence>
<keyword evidence="10" id="KW-1185">Reference proteome</keyword>
<dbReference type="CDD" id="cd00067">
    <property type="entry name" value="GAL4"/>
    <property type="match status" value="1"/>
</dbReference>
<dbReference type="Proteomes" id="UP000234275">
    <property type="component" value="Unassembled WGS sequence"/>
</dbReference>
<keyword evidence="6" id="KW-0539">Nucleus</keyword>
<dbReference type="AlphaFoldDB" id="A0A2I2FZF2"/>
<evidence type="ECO:0000256" key="7">
    <source>
        <dbReference type="SAM" id="MobiDB-lite"/>
    </source>
</evidence>
<dbReference type="InterPro" id="IPR001138">
    <property type="entry name" value="Zn2Cys6_DnaBD"/>
</dbReference>
<dbReference type="PANTHER" id="PTHR31001:SF40">
    <property type="entry name" value="ZN(II)2CYS6 TRANSCRIPTION FACTOR (EUROFUNG)"/>
    <property type="match status" value="1"/>
</dbReference>
<keyword evidence="4" id="KW-0238">DNA-binding</keyword>
<dbReference type="InterPro" id="IPR007219">
    <property type="entry name" value="XnlR_reg_dom"/>
</dbReference>
<feature type="compositionally biased region" description="Low complexity" evidence="7">
    <location>
        <begin position="44"/>
        <end position="56"/>
    </location>
</feature>
<evidence type="ECO:0000256" key="6">
    <source>
        <dbReference type="ARBA" id="ARBA00023242"/>
    </source>
</evidence>
<evidence type="ECO:0000256" key="5">
    <source>
        <dbReference type="ARBA" id="ARBA00023163"/>
    </source>
</evidence>
<dbReference type="OrthoDB" id="4898680at2759"/>
<dbReference type="GO" id="GO:0000981">
    <property type="term" value="F:DNA-binding transcription factor activity, RNA polymerase II-specific"/>
    <property type="evidence" value="ECO:0007669"/>
    <property type="project" value="InterPro"/>
</dbReference>
<protein>
    <recommendedName>
        <fullName evidence="8">Zn(2)-C6 fungal-type domain-containing protein</fullName>
    </recommendedName>
</protein>
<keyword evidence="5" id="KW-0804">Transcription</keyword>
<feature type="domain" description="Zn(2)-C6 fungal-type" evidence="8">
    <location>
        <begin position="9"/>
        <end position="41"/>
    </location>
</feature>